<evidence type="ECO:0008006" key="4">
    <source>
        <dbReference type="Google" id="ProtNLM"/>
    </source>
</evidence>
<evidence type="ECO:0000313" key="2">
    <source>
        <dbReference type="EMBL" id="CAH3166490.1"/>
    </source>
</evidence>
<organism evidence="2 3">
    <name type="scientific">Porites evermanni</name>
    <dbReference type="NCBI Taxonomy" id="104178"/>
    <lineage>
        <taxon>Eukaryota</taxon>
        <taxon>Metazoa</taxon>
        <taxon>Cnidaria</taxon>
        <taxon>Anthozoa</taxon>
        <taxon>Hexacorallia</taxon>
        <taxon>Scleractinia</taxon>
        <taxon>Fungiina</taxon>
        <taxon>Poritidae</taxon>
        <taxon>Porites</taxon>
    </lineage>
</organism>
<reference evidence="2 3" key="1">
    <citation type="submission" date="2022-05" db="EMBL/GenBank/DDBJ databases">
        <authorList>
            <consortium name="Genoscope - CEA"/>
            <person name="William W."/>
        </authorList>
    </citation>
    <scope>NUCLEOTIDE SEQUENCE [LARGE SCALE GENOMIC DNA]</scope>
</reference>
<keyword evidence="3" id="KW-1185">Reference proteome</keyword>
<dbReference type="PANTHER" id="PTHR20988">
    <property type="entry name" value="TRANSMEMBRANE PROTEIN 183A-RELATED"/>
    <property type="match status" value="1"/>
</dbReference>
<feature type="region of interest" description="Disordered" evidence="1">
    <location>
        <begin position="58"/>
        <end position="87"/>
    </location>
</feature>
<feature type="compositionally biased region" description="Basic residues" evidence="1">
    <location>
        <begin position="71"/>
        <end position="81"/>
    </location>
</feature>
<dbReference type="Proteomes" id="UP001159427">
    <property type="component" value="Unassembled WGS sequence"/>
</dbReference>
<proteinExistence type="predicted"/>
<sequence>MLIIADLAIEDFANAKDAKGALKRASRGFANMSAAALVIEAQKENLVPWYERTDFDLPSEEEEDEKERLVKGRRKGSKKIPKKESPDHNQCGFTYPLDVWCLLAQYIRPEQVQNFALICKGARDATNMRTFWLRIYKRHISQPMKLPERLQPHRIDCRPGLRARIIRALYHGYGLFRTQLLSNTCIVTDPSELESQLCISMWYKQVMCKKQTRKVWVFYFKFSRKYGGGKRKPGYMSLSSNWLDQVDDVRHNPEEHNCILQVNCVNFLPVSPIQGHVLTRASVGVSRDMKHTTVKLTFHSPRTDGRYRKEEGTIVVLDPAYDLKVINWWSPSYPHHKYEL</sequence>
<name>A0ABN8QPT8_9CNID</name>
<comment type="caution">
    <text evidence="2">The sequence shown here is derived from an EMBL/GenBank/DDBJ whole genome shotgun (WGS) entry which is preliminary data.</text>
</comment>
<dbReference type="PANTHER" id="PTHR20988:SF2">
    <property type="entry name" value="TRANSMEMBRANE PROTEIN 183A-RELATED"/>
    <property type="match status" value="1"/>
</dbReference>
<evidence type="ECO:0000313" key="3">
    <source>
        <dbReference type="Proteomes" id="UP001159427"/>
    </source>
</evidence>
<gene>
    <name evidence="2" type="ORF">PEVE_00005709</name>
</gene>
<dbReference type="InterPro" id="IPR026509">
    <property type="entry name" value="TMEM183"/>
</dbReference>
<protein>
    <recommendedName>
        <fullName evidence="4">Transmembrane protein 183</fullName>
    </recommendedName>
</protein>
<dbReference type="EMBL" id="CALNXI010001364">
    <property type="protein sequence ID" value="CAH3166490.1"/>
    <property type="molecule type" value="Genomic_DNA"/>
</dbReference>
<accession>A0ABN8QPT8</accession>
<evidence type="ECO:0000256" key="1">
    <source>
        <dbReference type="SAM" id="MobiDB-lite"/>
    </source>
</evidence>